<keyword evidence="5 7" id="KW-1133">Transmembrane helix</keyword>
<feature type="transmembrane region" description="Helical" evidence="7">
    <location>
        <begin position="439"/>
        <end position="460"/>
    </location>
</feature>
<feature type="transmembrane region" description="Helical" evidence="7">
    <location>
        <begin position="172"/>
        <end position="191"/>
    </location>
</feature>
<dbReference type="EMBL" id="JYNY01000203">
    <property type="protein sequence ID" value="KJJ85221.1"/>
    <property type="molecule type" value="Genomic_DNA"/>
</dbReference>
<evidence type="ECO:0000256" key="2">
    <source>
        <dbReference type="ARBA" id="ARBA00007430"/>
    </source>
</evidence>
<dbReference type="Proteomes" id="UP000033428">
    <property type="component" value="Unassembled WGS sequence"/>
</dbReference>
<feature type="transmembrane region" description="Helical" evidence="7">
    <location>
        <begin position="108"/>
        <end position="124"/>
    </location>
</feature>
<organism evidence="8 9">
    <name type="scientific">Candidatus Omnitrophus magneticus</name>
    <dbReference type="NCBI Taxonomy" id="1609969"/>
    <lineage>
        <taxon>Bacteria</taxon>
        <taxon>Pseudomonadati</taxon>
        <taxon>Candidatus Omnitrophota</taxon>
        <taxon>Candidatus Omnitrophus</taxon>
    </lineage>
</organism>
<keyword evidence="6 7" id="KW-0472">Membrane</keyword>
<evidence type="ECO:0000256" key="3">
    <source>
        <dbReference type="ARBA" id="ARBA00022475"/>
    </source>
</evidence>
<keyword evidence="4 7" id="KW-0812">Transmembrane</keyword>
<dbReference type="PATRIC" id="fig|1609969.3.peg.1004"/>
<comment type="similarity">
    <text evidence="2">Belongs to the polysaccharide synthase family.</text>
</comment>
<dbReference type="CDD" id="cd13127">
    <property type="entry name" value="MATE_tuaB_like"/>
    <property type="match status" value="1"/>
</dbReference>
<feature type="transmembrane region" description="Helical" evidence="7">
    <location>
        <begin position="145"/>
        <end position="166"/>
    </location>
</feature>
<feature type="transmembrane region" description="Helical" evidence="7">
    <location>
        <begin position="358"/>
        <end position="374"/>
    </location>
</feature>
<comment type="caution">
    <text evidence="8">The sequence shown here is derived from an EMBL/GenBank/DDBJ whole genome shotgun (WGS) entry which is preliminary data.</text>
</comment>
<feature type="transmembrane region" description="Helical" evidence="7">
    <location>
        <begin position="83"/>
        <end position="102"/>
    </location>
</feature>
<feature type="transmembrane region" description="Helical" evidence="7">
    <location>
        <begin position="327"/>
        <end position="346"/>
    </location>
</feature>
<evidence type="ECO:0000256" key="4">
    <source>
        <dbReference type="ARBA" id="ARBA00022692"/>
    </source>
</evidence>
<dbReference type="AlphaFoldDB" id="A0A0F0CUL9"/>
<feature type="transmembrane region" description="Helical" evidence="7">
    <location>
        <begin position="12"/>
        <end position="35"/>
    </location>
</feature>
<keyword evidence="9" id="KW-1185">Reference proteome</keyword>
<evidence type="ECO:0000256" key="6">
    <source>
        <dbReference type="ARBA" id="ARBA00023136"/>
    </source>
</evidence>
<evidence type="ECO:0000256" key="1">
    <source>
        <dbReference type="ARBA" id="ARBA00004651"/>
    </source>
</evidence>
<name>A0A0F0CUL9_9BACT</name>
<comment type="subcellular location">
    <subcellularLocation>
        <location evidence="1">Cell membrane</location>
        <topology evidence="1">Multi-pass membrane protein</topology>
    </subcellularLocation>
</comment>
<accession>A0A0F0CUL9</accession>
<feature type="transmembrane region" description="Helical" evidence="7">
    <location>
        <begin position="288"/>
        <end position="315"/>
    </location>
</feature>
<dbReference type="GO" id="GO:0005886">
    <property type="term" value="C:plasma membrane"/>
    <property type="evidence" value="ECO:0007669"/>
    <property type="project" value="UniProtKB-SubCell"/>
</dbReference>
<feature type="transmembrane region" description="Helical" evidence="7">
    <location>
        <begin position="411"/>
        <end position="433"/>
    </location>
</feature>
<evidence type="ECO:0000256" key="7">
    <source>
        <dbReference type="SAM" id="Phobius"/>
    </source>
</evidence>
<dbReference type="Pfam" id="PF13440">
    <property type="entry name" value="Polysacc_synt_3"/>
    <property type="match status" value="1"/>
</dbReference>
<dbReference type="PANTHER" id="PTHR30250">
    <property type="entry name" value="PST FAMILY PREDICTED COLANIC ACID TRANSPORTER"/>
    <property type="match status" value="1"/>
</dbReference>
<evidence type="ECO:0000256" key="5">
    <source>
        <dbReference type="ARBA" id="ARBA00022989"/>
    </source>
</evidence>
<evidence type="ECO:0000313" key="8">
    <source>
        <dbReference type="EMBL" id="KJJ85221.1"/>
    </source>
</evidence>
<evidence type="ECO:0000313" key="9">
    <source>
        <dbReference type="Proteomes" id="UP000033428"/>
    </source>
</evidence>
<proteinExistence type="inferred from homology"/>
<feature type="transmembrane region" description="Helical" evidence="7">
    <location>
        <begin position="380"/>
        <end position="399"/>
    </location>
</feature>
<keyword evidence="3" id="KW-1003">Cell membrane</keyword>
<dbReference type="InterPro" id="IPR050833">
    <property type="entry name" value="Poly_Biosynth_Transport"/>
</dbReference>
<protein>
    <submittedName>
        <fullName evidence="8">Export protein</fullName>
    </submittedName>
</protein>
<feature type="transmembrane region" description="Helical" evidence="7">
    <location>
        <begin position="41"/>
        <end position="62"/>
    </location>
</feature>
<dbReference type="PANTHER" id="PTHR30250:SF10">
    <property type="entry name" value="LIPOPOLYSACCHARIDE BIOSYNTHESIS PROTEIN WZXC"/>
    <property type="match status" value="1"/>
</dbReference>
<reference evidence="8 9" key="1">
    <citation type="submission" date="2015-02" db="EMBL/GenBank/DDBJ databases">
        <title>Single-cell genomics of uncultivated deep-branching MTB reveals a conserved set of magnetosome genes.</title>
        <authorList>
            <person name="Kolinko S."/>
            <person name="Richter M."/>
            <person name="Glockner F.O."/>
            <person name="Brachmann A."/>
            <person name="Schuler D."/>
        </authorList>
    </citation>
    <scope>NUCLEOTIDE SEQUENCE [LARGE SCALE GENOMIC DNA]</scope>
    <source>
        <strain evidence="8">SKK-01</strain>
    </source>
</reference>
<sequence>MSFKKEVIISGVWVFSLRTIQLFFSLASLIIISRFLTPKDIGTFGVVLLILSILEVFSGIGFEQAIIQKRFHKRKYCDTAWTIRIFRGFIISFILLTTAPFIADFFKLPQIILILRVICLTILFQNCSNINVILLQKELKFKQYFIYNSISLIIEGLITISGIIIFRNVWALVFGNIAGNFFKCIISFFIIKEKPRIYFNTAHAKQLFNFGRWVLWSNALTFLAIQFDSFFIGKVMGPISLGFYGLAGRIANLPVTEIGNVIGQVTFPAYSKLQKDISKMKAAYLKTLNFISFIACPVTCLIVILSHSFVILFLGERWLSTVPLIKILSIAAVLRCLAGTAAKVFYALGFPRLETKIQLLRLIILLLFIYPLSYKWGTNGIALAVLISVFLTAGMFFIILSKIIKTNLMDFINAIKWPLLNTFFMVILTYPLSSKYGNNVIGFIKTLLTGIIVYISMFLLHKKWVNKKTA</sequence>
<gene>
    <name evidence="8" type="ORF">OMAG_000933</name>
</gene>